<protein>
    <submittedName>
        <fullName evidence="2">Uncharacterized protein</fullName>
    </submittedName>
</protein>
<name>A0A1C4CFM0_9ENTR</name>
<dbReference type="AlphaFoldDB" id="A0A1C4CFM0"/>
<dbReference type="RefSeq" id="WP_088237898.1">
    <property type="nucleotide sequence ID" value="NZ_FMAY01000007.1"/>
</dbReference>
<evidence type="ECO:0000256" key="1">
    <source>
        <dbReference type="SAM" id="Phobius"/>
    </source>
</evidence>
<feature type="transmembrane region" description="Helical" evidence="1">
    <location>
        <begin position="6"/>
        <end position="28"/>
    </location>
</feature>
<reference evidence="3" key="1">
    <citation type="submission" date="2016-08" db="EMBL/GenBank/DDBJ databases">
        <authorList>
            <person name="Varghese N."/>
            <person name="Submissions Spin"/>
        </authorList>
    </citation>
    <scope>NUCLEOTIDE SEQUENCE [LARGE SCALE GENOMIC DNA]</scope>
    <source>
        <strain evidence="3">REICA_082</strain>
    </source>
</reference>
<gene>
    <name evidence="2" type="ORF">GA0061071_107187</name>
</gene>
<proteinExistence type="predicted"/>
<dbReference type="OrthoDB" id="6624398at2"/>
<keyword evidence="1" id="KW-0812">Transmembrane</keyword>
<organism evidence="2 3">
    <name type="scientific">Kosakonia oryzendophytica</name>
    <dbReference type="NCBI Taxonomy" id="1005665"/>
    <lineage>
        <taxon>Bacteria</taxon>
        <taxon>Pseudomonadati</taxon>
        <taxon>Pseudomonadota</taxon>
        <taxon>Gammaproteobacteria</taxon>
        <taxon>Enterobacterales</taxon>
        <taxon>Enterobacteriaceae</taxon>
        <taxon>Kosakonia</taxon>
    </lineage>
</organism>
<accession>A0A1C4CFM0</accession>
<dbReference type="EMBL" id="FMAY01000007">
    <property type="protein sequence ID" value="SCC17798.1"/>
    <property type="molecule type" value="Genomic_DNA"/>
</dbReference>
<keyword evidence="1" id="KW-0472">Membrane</keyword>
<dbReference type="Proteomes" id="UP000198975">
    <property type="component" value="Unassembled WGS sequence"/>
</dbReference>
<evidence type="ECO:0000313" key="2">
    <source>
        <dbReference type="EMBL" id="SCC17798.1"/>
    </source>
</evidence>
<sequence>MALEDYSAYFMYGGMVVTVAATVFFWWIEKRDNTDVVGIKHCLTSAEWSGEFFDSYIESWQQTNARYGNAFFYDITFCLEGEQKMFTAKALVNPGEMHLLKKGLRIRVKKGSKNRIAVTDITVADC</sequence>
<keyword evidence="1" id="KW-1133">Transmembrane helix</keyword>
<keyword evidence="3" id="KW-1185">Reference proteome</keyword>
<evidence type="ECO:0000313" key="3">
    <source>
        <dbReference type="Proteomes" id="UP000198975"/>
    </source>
</evidence>